<sequence>MPDGTNQVNRRTFLRNATLGTTTAGLVGLAGCTGDGGDGGNGDGGGGGGDGGSDGGDGGSDGGDGGSDDGGGSLSLKIGVLVPLSGAYSPLGSDARAGIEVAKRHADSDYDDLSVEMMYKDSQLAADVGLRRAQELVEQEDVDALVVGDGTPVVNAVAQYAAQQQVPNVATISALEQTTMSDCYPFTFRTSTHSYQNMKPTAEWATENLGTKVATWGADYSWGRESVGNFAEVAEDNGAEIVEQVYPDLGATDYSSQIQKVAASGADFVMIRAGGSDMINAYNQINSFGLGDEMDVVGIASAAEARGAGEAALGYYGNTPYYFGLDTEANTRFVEDYRTQTDGSIPSTYSNSSYTGAKVLFEAALQGSTDGAAMRDALEGLTVTSPLGEQEVRACDHQIEGPQWMSQFVEDADGDLPVGVEFINKSEAGTNSRPCSAIECDY</sequence>
<dbReference type="InParanoid" id="A0A554MVK3"/>
<reference evidence="4 5" key="1">
    <citation type="submission" date="2018-06" db="EMBL/GenBank/DDBJ databases">
        <title>Natronomonas sp. F16-60 a new haloarchaeon isolated from a solar saltern of Isla Cristina, Huelva, Spain.</title>
        <authorList>
            <person name="Duran-Viseras A."/>
            <person name="Sanchez-Porro C."/>
            <person name="Ventosa A."/>
        </authorList>
    </citation>
    <scope>NUCLEOTIDE SEQUENCE [LARGE SCALE GENOMIC DNA]</scope>
    <source>
        <strain evidence="4 5">F16-60</strain>
    </source>
</reference>
<evidence type="ECO:0000256" key="1">
    <source>
        <dbReference type="ARBA" id="ARBA00022729"/>
    </source>
</evidence>
<name>A0A554MVK3_9EURY</name>
<keyword evidence="1" id="KW-0732">Signal</keyword>
<dbReference type="SUPFAM" id="SSF53822">
    <property type="entry name" value="Periplasmic binding protein-like I"/>
    <property type="match status" value="1"/>
</dbReference>
<dbReference type="PANTHER" id="PTHR30483">
    <property type="entry name" value="LEUCINE-SPECIFIC-BINDING PROTEIN"/>
    <property type="match status" value="1"/>
</dbReference>
<accession>A0A554MVK3</accession>
<evidence type="ECO:0000256" key="2">
    <source>
        <dbReference type="SAM" id="MobiDB-lite"/>
    </source>
</evidence>
<proteinExistence type="predicted"/>
<dbReference type="InterPro" id="IPR028081">
    <property type="entry name" value="Leu-bd"/>
</dbReference>
<dbReference type="AlphaFoldDB" id="A0A554MVK3"/>
<feature type="region of interest" description="Disordered" evidence="2">
    <location>
        <begin position="40"/>
        <end position="70"/>
    </location>
</feature>
<evidence type="ECO:0000313" key="4">
    <source>
        <dbReference type="EMBL" id="TSD09158.1"/>
    </source>
</evidence>
<comment type="caution">
    <text evidence="4">The sequence shown here is derived from an EMBL/GenBank/DDBJ whole genome shotgun (WGS) entry which is preliminary data.</text>
</comment>
<dbReference type="Gene3D" id="3.40.50.2300">
    <property type="match status" value="2"/>
</dbReference>
<evidence type="ECO:0000259" key="3">
    <source>
        <dbReference type="Pfam" id="PF13458"/>
    </source>
</evidence>
<dbReference type="InterPro" id="IPR028082">
    <property type="entry name" value="Peripla_BP_I"/>
</dbReference>
<evidence type="ECO:0000313" key="5">
    <source>
        <dbReference type="Proteomes" id="UP000319894"/>
    </source>
</evidence>
<dbReference type="InterPro" id="IPR051010">
    <property type="entry name" value="BCAA_transport"/>
</dbReference>
<dbReference type="Proteomes" id="UP000319894">
    <property type="component" value="Unassembled WGS sequence"/>
</dbReference>
<dbReference type="RefSeq" id="WP_144263332.1">
    <property type="nucleotide sequence ID" value="NZ_QMDX01000017.1"/>
</dbReference>
<dbReference type="EMBL" id="QMDX01000017">
    <property type="protein sequence ID" value="TSD09158.1"/>
    <property type="molecule type" value="Genomic_DNA"/>
</dbReference>
<organism evidence="4 5">
    <name type="scientific">Haloglomus irregulare</name>
    <dbReference type="NCBI Taxonomy" id="2234134"/>
    <lineage>
        <taxon>Archaea</taxon>
        <taxon>Methanobacteriati</taxon>
        <taxon>Methanobacteriota</taxon>
        <taxon>Stenosarchaea group</taxon>
        <taxon>Halobacteria</taxon>
        <taxon>Halobacteriales</taxon>
        <taxon>Natronomonadaceae</taxon>
        <taxon>Haloglomus</taxon>
    </lineage>
</organism>
<dbReference type="OrthoDB" id="264684at2157"/>
<protein>
    <recommendedName>
        <fullName evidence="3">Leucine-binding protein domain-containing protein</fullName>
    </recommendedName>
</protein>
<dbReference type="Pfam" id="PF13458">
    <property type="entry name" value="Peripla_BP_6"/>
    <property type="match status" value="1"/>
</dbReference>
<keyword evidence="5" id="KW-1185">Reference proteome</keyword>
<dbReference type="PANTHER" id="PTHR30483:SF37">
    <property type="entry name" value="ABC TRANSPORTER SUBSTRATE-BINDING PROTEIN"/>
    <property type="match status" value="1"/>
</dbReference>
<feature type="domain" description="Leucine-binding protein" evidence="3">
    <location>
        <begin position="76"/>
        <end position="409"/>
    </location>
</feature>
<gene>
    <name evidence="4" type="ORF">DP107_17045</name>
</gene>